<gene>
    <name evidence="1" type="ORF">glysoja_033006</name>
</gene>
<evidence type="ECO:0000313" key="1">
    <source>
        <dbReference type="EMBL" id="KHN27858.1"/>
    </source>
</evidence>
<dbReference type="EMBL" id="KN653027">
    <property type="protein sequence ID" value="KHN27858.1"/>
    <property type="molecule type" value="Genomic_DNA"/>
</dbReference>
<name>A0A0B2R7E9_GLYSO</name>
<sequence length="56" mass="6547">MFLLNFVEEKFCSVGSCKIRCFSVVLNNICSHAICLKFERVEKSSFFAFLFYGVYM</sequence>
<dbReference type="AlphaFoldDB" id="A0A0B2R7E9"/>
<accession>A0A0B2R7E9</accession>
<dbReference type="Proteomes" id="UP000053555">
    <property type="component" value="Unassembled WGS sequence"/>
</dbReference>
<reference evidence="1" key="1">
    <citation type="submission" date="2014-07" db="EMBL/GenBank/DDBJ databases">
        <title>Identification of a novel salt tolerance gene in wild soybean by whole-genome sequencing.</title>
        <authorList>
            <person name="Lam H.-M."/>
            <person name="Qi X."/>
            <person name="Li M.-W."/>
            <person name="Liu X."/>
            <person name="Xie M."/>
            <person name="Ni M."/>
            <person name="Xu X."/>
        </authorList>
    </citation>
    <scope>NUCLEOTIDE SEQUENCE [LARGE SCALE GENOMIC DNA]</scope>
    <source>
        <tissue evidence="1">Root</tissue>
    </source>
</reference>
<protein>
    <submittedName>
        <fullName evidence="1">Uncharacterized protein</fullName>
    </submittedName>
</protein>
<organism evidence="1">
    <name type="scientific">Glycine soja</name>
    <name type="common">Wild soybean</name>
    <dbReference type="NCBI Taxonomy" id="3848"/>
    <lineage>
        <taxon>Eukaryota</taxon>
        <taxon>Viridiplantae</taxon>
        <taxon>Streptophyta</taxon>
        <taxon>Embryophyta</taxon>
        <taxon>Tracheophyta</taxon>
        <taxon>Spermatophyta</taxon>
        <taxon>Magnoliopsida</taxon>
        <taxon>eudicotyledons</taxon>
        <taxon>Gunneridae</taxon>
        <taxon>Pentapetalae</taxon>
        <taxon>rosids</taxon>
        <taxon>fabids</taxon>
        <taxon>Fabales</taxon>
        <taxon>Fabaceae</taxon>
        <taxon>Papilionoideae</taxon>
        <taxon>50 kb inversion clade</taxon>
        <taxon>NPAAA clade</taxon>
        <taxon>indigoferoid/millettioid clade</taxon>
        <taxon>Phaseoleae</taxon>
        <taxon>Glycine</taxon>
        <taxon>Glycine subgen. Soja</taxon>
    </lineage>
</organism>
<proteinExistence type="predicted"/>